<dbReference type="EMBL" id="QRVL01000005">
    <property type="protein sequence ID" value="RGS40803.1"/>
    <property type="molecule type" value="Genomic_DNA"/>
</dbReference>
<dbReference type="InterPro" id="IPR009057">
    <property type="entry name" value="Homeodomain-like_sf"/>
</dbReference>
<feature type="DNA-binding region" description="H-T-H motif" evidence="2">
    <location>
        <begin position="35"/>
        <end position="54"/>
    </location>
</feature>
<protein>
    <submittedName>
        <fullName evidence="4">TetR/AcrR family transcriptional regulator</fullName>
    </submittedName>
</protein>
<keyword evidence="1 2" id="KW-0238">DNA-binding</keyword>
<evidence type="ECO:0000313" key="4">
    <source>
        <dbReference type="EMBL" id="RGS40803.1"/>
    </source>
</evidence>
<feature type="domain" description="HTH tetR-type" evidence="3">
    <location>
        <begin position="10"/>
        <end position="72"/>
    </location>
</feature>
<gene>
    <name evidence="4" type="ORF">DWX93_08475</name>
</gene>
<dbReference type="GO" id="GO:0003677">
    <property type="term" value="F:DNA binding"/>
    <property type="evidence" value="ECO:0007669"/>
    <property type="project" value="UniProtKB-UniRule"/>
</dbReference>
<evidence type="ECO:0000256" key="1">
    <source>
        <dbReference type="ARBA" id="ARBA00023125"/>
    </source>
</evidence>
<proteinExistence type="predicted"/>
<evidence type="ECO:0000256" key="2">
    <source>
        <dbReference type="PROSITE-ProRule" id="PRU00335"/>
    </source>
</evidence>
<dbReference type="PROSITE" id="PS50977">
    <property type="entry name" value="HTH_TETR_2"/>
    <property type="match status" value="1"/>
</dbReference>
<dbReference type="Pfam" id="PF00440">
    <property type="entry name" value="TetR_N"/>
    <property type="match status" value="1"/>
</dbReference>
<evidence type="ECO:0000313" key="5">
    <source>
        <dbReference type="Proteomes" id="UP000266172"/>
    </source>
</evidence>
<dbReference type="Proteomes" id="UP000266172">
    <property type="component" value="Unassembled WGS sequence"/>
</dbReference>
<dbReference type="InterPro" id="IPR001647">
    <property type="entry name" value="HTH_TetR"/>
</dbReference>
<reference evidence="4 5" key="1">
    <citation type="submission" date="2018-08" db="EMBL/GenBank/DDBJ databases">
        <title>A genome reference for cultivated species of the human gut microbiota.</title>
        <authorList>
            <person name="Zou Y."/>
            <person name="Xue W."/>
            <person name="Luo G."/>
        </authorList>
    </citation>
    <scope>NUCLEOTIDE SEQUENCE [LARGE SCALE GENOMIC DNA]</scope>
    <source>
        <strain evidence="4 5">AF22-12AC</strain>
    </source>
</reference>
<dbReference type="AlphaFoldDB" id="A0A395V9S1"/>
<sequence>MNGRYENGALPEKVRLLYEAVLAMVTDGWDINRMKVSDITAQAGIGKGTAYEYFSSKEEIIANAVLYDVEMRLAHVLEITKGEGDFAGKFVQILTYMEEVFAKRQAFCLLVRIGTGSYEVSESMRRECEKRQQALGCHLADRIAESLMCQGVSEGTIGETNPYLQKLALVAQMTAFAGYLVDLEKGEKMAVSREEAKRFVYEALVKSLN</sequence>
<evidence type="ECO:0000259" key="3">
    <source>
        <dbReference type="PROSITE" id="PS50977"/>
    </source>
</evidence>
<comment type="caution">
    <text evidence="4">The sequence shown here is derived from an EMBL/GenBank/DDBJ whole genome shotgun (WGS) entry which is preliminary data.</text>
</comment>
<organism evidence="4 5">
    <name type="scientific">Roseburia hominis</name>
    <dbReference type="NCBI Taxonomy" id="301301"/>
    <lineage>
        <taxon>Bacteria</taxon>
        <taxon>Bacillati</taxon>
        <taxon>Bacillota</taxon>
        <taxon>Clostridia</taxon>
        <taxon>Lachnospirales</taxon>
        <taxon>Lachnospiraceae</taxon>
        <taxon>Roseburia</taxon>
    </lineage>
</organism>
<accession>A0A395V9S1</accession>
<dbReference type="RefSeq" id="WP_118097288.1">
    <property type="nucleotide sequence ID" value="NZ_JAQEDX010000002.1"/>
</dbReference>
<dbReference type="Gene3D" id="1.10.357.10">
    <property type="entry name" value="Tetracycline Repressor, domain 2"/>
    <property type="match status" value="1"/>
</dbReference>
<dbReference type="SUPFAM" id="SSF46689">
    <property type="entry name" value="Homeodomain-like"/>
    <property type="match status" value="1"/>
</dbReference>
<name>A0A395V9S1_9FIRM</name>